<name>L0WCW9_9GAMM</name>
<evidence type="ECO:0000313" key="2">
    <source>
        <dbReference type="Proteomes" id="UP000010164"/>
    </source>
</evidence>
<proteinExistence type="predicted"/>
<dbReference type="Proteomes" id="UP000010164">
    <property type="component" value="Unassembled WGS sequence"/>
</dbReference>
<dbReference type="PATRIC" id="fig|1177179.3.peg.1291"/>
<dbReference type="STRING" id="1177179.A11A3_06415"/>
<accession>L0WCW9</accession>
<reference evidence="1 2" key="1">
    <citation type="journal article" date="2012" name="J. Bacteriol.">
        <title>Genome Sequence of the Alkane-Degrading Bacterium Alcanivorax hongdengensis Type Strain A-11-3.</title>
        <authorList>
            <person name="Lai Q."/>
            <person name="Shao Z."/>
        </authorList>
    </citation>
    <scope>NUCLEOTIDE SEQUENCE [LARGE SCALE GENOMIC DNA]</scope>
    <source>
        <strain evidence="1 2">A-11-3</strain>
    </source>
</reference>
<evidence type="ECO:0000313" key="1">
    <source>
        <dbReference type="EMBL" id="EKF74844.1"/>
    </source>
</evidence>
<dbReference type="RefSeq" id="WP_008928466.1">
    <property type="nucleotide sequence ID" value="NZ_AMRJ01000007.1"/>
</dbReference>
<dbReference type="AlphaFoldDB" id="L0WCW9"/>
<dbReference type="eggNOG" id="ENOG5032ZG7">
    <property type="taxonomic scope" value="Bacteria"/>
</dbReference>
<dbReference type="EMBL" id="AMRJ01000007">
    <property type="protein sequence ID" value="EKF74844.1"/>
    <property type="molecule type" value="Genomic_DNA"/>
</dbReference>
<dbReference type="OrthoDB" id="6657308at2"/>
<keyword evidence="2" id="KW-1185">Reference proteome</keyword>
<gene>
    <name evidence="1" type="ORF">A11A3_06415</name>
</gene>
<organism evidence="1 2">
    <name type="scientific">Alcanivorax hongdengensis A-11-3</name>
    <dbReference type="NCBI Taxonomy" id="1177179"/>
    <lineage>
        <taxon>Bacteria</taxon>
        <taxon>Pseudomonadati</taxon>
        <taxon>Pseudomonadota</taxon>
        <taxon>Gammaproteobacteria</taxon>
        <taxon>Oceanospirillales</taxon>
        <taxon>Alcanivoracaceae</taxon>
        <taxon>Alcanivorax</taxon>
    </lineage>
</organism>
<comment type="caution">
    <text evidence="1">The sequence shown here is derived from an EMBL/GenBank/DDBJ whole genome shotgun (WGS) entry which is preliminary data.</text>
</comment>
<protein>
    <submittedName>
        <fullName evidence="1">Uncharacterized protein</fullName>
    </submittedName>
</protein>
<sequence length="206" mass="23776">MSQELSRRRRAIITGLSPFMEERLLLEAISLWQDSYADRPRFSLQGFVSELCRLFDLADRRHHIHMSLVQAMSLPVSELQADPWSQSQPDSPERHPCTQAFQLLQHAIWQRLGEQQASQLRLDMLAQLRQKNTPAQIRLVMESWLQHPQQALSPLDIGPLRTQLNRAYVLLCERIGPVEADRLLKQAYDSTAQHNPGLQSALRELL</sequence>